<dbReference type="Pfam" id="PF00106">
    <property type="entry name" value="adh_short"/>
    <property type="match status" value="1"/>
</dbReference>
<keyword evidence="4" id="KW-0472">Membrane</keyword>
<comment type="caution">
    <text evidence="6">The sequence shown here is derived from an EMBL/GenBank/DDBJ whole genome shotgun (WGS) entry which is preliminary data.</text>
</comment>
<sequence length="346" mass="37237">MRQARHQTGDQQRPDRPQPVVVITGGSSGIGRCTAALFAERGWRVGLIARGEEGLEAAAADVVAAGGEVETASADVADAREVDAAASRIEGRFGQIDAWINGAGVSFYARFEDISEEEFRRVTDVSYMGAVNGTRAALTRMRRRDQGVIVNIGSVVALRGVPLQAPYTAAKFAVTGFTEALRTELIHARSRIHLAIVHPPATNTPFFAHAGSRMEGGVPRPMPPIYEPEMVAAAIYDTVTMRRRSVRVGAATVQFGILNRLMPGLADRLMGRFGWRSQATHAREAQDLRDPAVFGAARRNHAVHGPWHQPGRDRLPRLGAAGSLAFAAGGLALGLWIARSHRNGSE</sequence>
<keyword evidence="7" id="KW-1185">Reference proteome</keyword>
<gene>
    <name evidence="6" type="ORF">WG926_00685</name>
</gene>
<keyword evidence="4" id="KW-1133">Transmembrane helix</keyword>
<evidence type="ECO:0000256" key="2">
    <source>
        <dbReference type="ARBA" id="ARBA00023002"/>
    </source>
</evidence>
<dbReference type="InterPro" id="IPR020904">
    <property type="entry name" value="Sc_DH/Rdtase_CS"/>
</dbReference>
<dbReference type="InterPro" id="IPR057326">
    <property type="entry name" value="KR_dom"/>
</dbReference>
<evidence type="ECO:0000259" key="5">
    <source>
        <dbReference type="SMART" id="SM00822"/>
    </source>
</evidence>
<name>A0ABU9YDD3_9PROT</name>
<dbReference type="PANTHER" id="PTHR44196">
    <property type="entry name" value="DEHYDROGENASE/REDUCTASE SDR FAMILY MEMBER 7B"/>
    <property type="match status" value="1"/>
</dbReference>
<organism evidence="6 7">
    <name type="scientific">Tistrella arctica</name>
    <dbReference type="NCBI Taxonomy" id="3133430"/>
    <lineage>
        <taxon>Bacteria</taxon>
        <taxon>Pseudomonadati</taxon>
        <taxon>Pseudomonadota</taxon>
        <taxon>Alphaproteobacteria</taxon>
        <taxon>Geminicoccales</taxon>
        <taxon>Geminicoccaceae</taxon>
        <taxon>Tistrella</taxon>
    </lineage>
</organism>
<dbReference type="PROSITE" id="PS00061">
    <property type="entry name" value="ADH_SHORT"/>
    <property type="match status" value="1"/>
</dbReference>
<keyword evidence="4" id="KW-0812">Transmembrane</keyword>
<evidence type="ECO:0000256" key="1">
    <source>
        <dbReference type="ARBA" id="ARBA00006484"/>
    </source>
</evidence>
<comment type="similarity">
    <text evidence="1 3">Belongs to the short-chain dehydrogenases/reductases (SDR) family.</text>
</comment>
<dbReference type="RefSeq" id="WP_345930897.1">
    <property type="nucleotide sequence ID" value="NZ_JBBKTV010000001.1"/>
</dbReference>
<evidence type="ECO:0000256" key="3">
    <source>
        <dbReference type="RuleBase" id="RU000363"/>
    </source>
</evidence>
<dbReference type="Proteomes" id="UP001413721">
    <property type="component" value="Unassembled WGS sequence"/>
</dbReference>
<feature type="domain" description="Ketoreductase" evidence="5">
    <location>
        <begin position="19"/>
        <end position="202"/>
    </location>
</feature>
<dbReference type="EMBL" id="JBBKTW010000001">
    <property type="protein sequence ID" value="MEN2986799.1"/>
    <property type="molecule type" value="Genomic_DNA"/>
</dbReference>
<dbReference type="PANTHER" id="PTHR44196:SF1">
    <property type="entry name" value="DEHYDROGENASE_REDUCTASE SDR FAMILY MEMBER 7B"/>
    <property type="match status" value="1"/>
</dbReference>
<evidence type="ECO:0000313" key="6">
    <source>
        <dbReference type="EMBL" id="MEN2986799.1"/>
    </source>
</evidence>
<reference evidence="6 7" key="1">
    <citation type="submission" date="2024-03" db="EMBL/GenBank/DDBJ databases">
        <title>High-quality draft genome sequencing of Tistrella sp. BH-R2-4.</title>
        <authorList>
            <person name="Dong C."/>
        </authorList>
    </citation>
    <scope>NUCLEOTIDE SEQUENCE [LARGE SCALE GENOMIC DNA]</scope>
    <source>
        <strain evidence="6 7">BH-R2-4</strain>
    </source>
</reference>
<dbReference type="SMART" id="SM00822">
    <property type="entry name" value="PKS_KR"/>
    <property type="match status" value="1"/>
</dbReference>
<evidence type="ECO:0000256" key="4">
    <source>
        <dbReference type="SAM" id="Phobius"/>
    </source>
</evidence>
<feature type="transmembrane region" description="Helical" evidence="4">
    <location>
        <begin position="318"/>
        <end position="338"/>
    </location>
</feature>
<dbReference type="InterPro" id="IPR036291">
    <property type="entry name" value="NAD(P)-bd_dom_sf"/>
</dbReference>
<proteinExistence type="inferred from homology"/>
<protein>
    <submittedName>
        <fullName evidence="6">SDR family oxidoreductase</fullName>
    </submittedName>
</protein>
<dbReference type="InterPro" id="IPR002347">
    <property type="entry name" value="SDR_fam"/>
</dbReference>
<dbReference type="NCBIfam" id="NF005495">
    <property type="entry name" value="PRK07109.1"/>
    <property type="match status" value="1"/>
</dbReference>
<dbReference type="PRINTS" id="PR00081">
    <property type="entry name" value="GDHRDH"/>
</dbReference>
<accession>A0ABU9YDD3</accession>
<dbReference type="PRINTS" id="PR00080">
    <property type="entry name" value="SDRFAMILY"/>
</dbReference>
<evidence type="ECO:0000313" key="7">
    <source>
        <dbReference type="Proteomes" id="UP001413721"/>
    </source>
</evidence>
<keyword evidence="2" id="KW-0560">Oxidoreductase</keyword>
<dbReference type="Gene3D" id="3.40.50.720">
    <property type="entry name" value="NAD(P)-binding Rossmann-like Domain"/>
    <property type="match status" value="1"/>
</dbReference>
<dbReference type="SUPFAM" id="SSF51735">
    <property type="entry name" value="NAD(P)-binding Rossmann-fold domains"/>
    <property type="match status" value="1"/>
</dbReference>